<feature type="compositionally biased region" description="Acidic residues" evidence="1">
    <location>
        <begin position="30"/>
        <end position="56"/>
    </location>
</feature>
<reference evidence="3" key="1">
    <citation type="submission" date="2016-10" db="EMBL/GenBank/DDBJ databases">
        <authorList>
            <person name="Varghese N."/>
            <person name="Submissions S."/>
        </authorList>
    </citation>
    <scope>NUCLEOTIDE SEQUENCE [LARGE SCALE GENOMIC DNA]</scope>
    <source>
        <strain evidence="3">IBRC-M 10043</strain>
    </source>
</reference>
<keyword evidence="3" id="KW-1185">Reference proteome</keyword>
<gene>
    <name evidence="2" type="ORF">SAMN05216388_102237</name>
</gene>
<evidence type="ECO:0000313" key="3">
    <source>
        <dbReference type="Proteomes" id="UP000198775"/>
    </source>
</evidence>
<protein>
    <submittedName>
        <fullName evidence="2">Uncharacterized protein</fullName>
    </submittedName>
</protein>
<dbReference type="Proteomes" id="UP000198775">
    <property type="component" value="Unassembled WGS sequence"/>
</dbReference>
<dbReference type="PROSITE" id="PS51257">
    <property type="entry name" value="PROKAR_LIPOPROTEIN"/>
    <property type="match status" value="1"/>
</dbReference>
<dbReference type="RefSeq" id="WP_092662884.1">
    <property type="nucleotide sequence ID" value="NZ_FOCX01000022.1"/>
</dbReference>
<proteinExistence type="predicted"/>
<feature type="region of interest" description="Disordered" evidence="1">
    <location>
        <begin position="308"/>
        <end position="349"/>
    </location>
</feature>
<name>A0A1H8TGE9_9EURY</name>
<accession>A0A1H8TGE9</accession>
<sequence length="349" mass="36746">MERRTVLTAAGASLPVGLAGCVTVNFGDDGGGDDGGSDDDGPAETAATDDADDADAGGDSLQRAVAALADNNEQFESYAETVASSVEDAPTTFDDGAVTDRVERARRNLSAADAPDGVVTALSGLADAHERAGPMFVDYATGAESYSEMQRRSDRNRYETATTALFESHRAIGDVRPVADEVLDTLGGIDTGALSELSVSVAPFRDAVVELRRRADFLDVYLDGMEPFLAGMADLQTAETAMDRGSFARAERRYEAAGTHYRDAVAGFDDSRLDGGVVIPQAALDQVRCRIEALADASPTLAEAARAYERGDRTEGDRLSRQARETVSRCQQGSSTGGGNSFSLRTGAF</sequence>
<evidence type="ECO:0000313" key="2">
    <source>
        <dbReference type="EMBL" id="SEO89583.1"/>
    </source>
</evidence>
<dbReference type="EMBL" id="FOCX01000022">
    <property type="protein sequence ID" value="SEO89583.1"/>
    <property type="molecule type" value="Genomic_DNA"/>
</dbReference>
<organism evidence="2 3">
    <name type="scientific">Halorientalis persicus</name>
    <dbReference type="NCBI Taxonomy" id="1367881"/>
    <lineage>
        <taxon>Archaea</taxon>
        <taxon>Methanobacteriati</taxon>
        <taxon>Methanobacteriota</taxon>
        <taxon>Stenosarchaea group</taxon>
        <taxon>Halobacteria</taxon>
        <taxon>Halobacteriales</taxon>
        <taxon>Haloarculaceae</taxon>
        <taxon>Halorientalis</taxon>
    </lineage>
</organism>
<feature type="region of interest" description="Disordered" evidence="1">
    <location>
        <begin position="28"/>
        <end position="57"/>
    </location>
</feature>
<dbReference type="AlphaFoldDB" id="A0A1H8TGE9"/>
<evidence type="ECO:0000256" key="1">
    <source>
        <dbReference type="SAM" id="MobiDB-lite"/>
    </source>
</evidence>
<feature type="compositionally biased region" description="Basic and acidic residues" evidence="1">
    <location>
        <begin position="308"/>
        <end position="327"/>
    </location>
</feature>